<accession>A0ABT0Y5E3</accession>
<dbReference type="EMBL" id="JAMQOL010000038">
    <property type="protein sequence ID" value="MCM4081263.1"/>
    <property type="molecule type" value="Genomic_DNA"/>
</dbReference>
<dbReference type="Gene3D" id="3.40.50.1820">
    <property type="entry name" value="alpha/beta hydrolase"/>
    <property type="match status" value="1"/>
</dbReference>
<dbReference type="Pfam" id="PF01738">
    <property type="entry name" value="DLH"/>
    <property type="match status" value="1"/>
</dbReference>
<sequence>MRTTVHAGGATLEAELDVPPSPRGVVVFAHGSGSSRHSPRNGAVARQLRAAGLATVLLDLLTADEDRHNVFDVALLAGRLAETVRQVHQWSATASLPVGLFGAGTGTAAALQAATDRDLHIAAIVSRGGRPDLAWDSLAEVVVPTLLVVGGADHFVVEVSRRAEARLRGPKRLVVLPGAGHLFEEPGALSVVAEVAASWYARYLGGVPAAEGTRQGG</sequence>
<reference evidence="2 3" key="1">
    <citation type="submission" date="2022-06" db="EMBL/GenBank/DDBJ databases">
        <title>Actinoplanes abujensis sp. nov., isolated from Nigerian arid soil.</title>
        <authorList>
            <person name="Ding P."/>
        </authorList>
    </citation>
    <scope>NUCLEOTIDE SEQUENCE [LARGE SCALE GENOMIC DNA]</scope>
    <source>
        <strain evidence="3">TRM88002</strain>
    </source>
</reference>
<feature type="domain" description="Dienelactone hydrolase" evidence="1">
    <location>
        <begin position="76"/>
        <end position="198"/>
    </location>
</feature>
<keyword evidence="3" id="KW-1185">Reference proteome</keyword>
<comment type="caution">
    <text evidence="2">The sequence shown here is derived from an EMBL/GenBank/DDBJ whole genome shotgun (WGS) entry which is preliminary data.</text>
</comment>
<proteinExistence type="predicted"/>
<evidence type="ECO:0000313" key="3">
    <source>
        <dbReference type="Proteomes" id="UP001523216"/>
    </source>
</evidence>
<organism evidence="2 3">
    <name type="scientific">Paractinoplanes hotanensis</name>
    <dbReference type="NCBI Taxonomy" id="2906497"/>
    <lineage>
        <taxon>Bacteria</taxon>
        <taxon>Bacillati</taxon>
        <taxon>Actinomycetota</taxon>
        <taxon>Actinomycetes</taxon>
        <taxon>Micromonosporales</taxon>
        <taxon>Micromonosporaceae</taxon>
        <taxon>Paractinoplanes</taxon>
    </lineage>
</organism>
<dbReference type="InterPro" id="IPR026555">
    <property type="entry name" value="NSL3/Tex30"/>
</dbReference>
<dbReference type="Proteomes" id="UP001523216">
    <property type="component" value="Unassembled WGS sequence"/>
</dbReference>
<evidence type="ECO:0000259" key="1">
    <source>
        <dbReference type="Pfam" id="PF01738"/>
    </source>
</evidence>
<name>A0ABT0Y5E3_9ACTN</name>
<dbReference type="InterPro" id="IPR002925">
    <property type="entry name" value="Dienelactn_hydro"/>
</dbReference>
<protein>
    <submittedName>
        <fullName evidence="2">Lysophospholipase</fullName>
    </submittedName>
</protein>
<dbReference type="SUPFAM" id="SSF53474">
    <property type="entry name" value="alpha/beta-Hydrolases"/>
    <property type="match status" value="1"/>
</dbReference>
<dbReference type="PANTHER" id="PTHR13136:SF11">
    <property type="entry name" value="TESTIS-EXPRESSED PROTEIN 30"/>
    <property type="match status" value="1"/>
</dbReference>
<dbReference type="RefSeq" id="WP_251801074.1">
    <property type="nucleotide sequence ID" value="NZ_JAMQOL010000038.1"/>
</dbReference>
<gene>
    <name evidence="2" type="ORF">LXN57_27180</name>
</gene>
<dbReference type="InterPro" id="IPR029058">
    <property type="entry name" value="AB_hydrolase_fold"/>
</dbReference>
<evidence type="ECO:0000313" key="2">
    <source>
        <dbReference type="EMBL" id="MCM4081263.1"/>
    </source>
</evidence>
<dbReference type="PANTHER" id="PTHR13136">
    <property type="entry name" value="TESTIS DEVELOPMENT PROTEIN PRTD"/>
    <property type="match status" value="1"/>
</dbReference>